<keyword evidence="1" id="KW-0696">RNA-directed RNA polymerase</keyword>
<feature type="domain" description="RDRP helical" evidence="4">
    <location>
        <begin position="178"/>
        <end position="237"/>
    </location>
</feature>
<dbReference type="Proteomes" id="UP001396334">
    <property type="component" value="Unassembled WGS sequence"/>
</dbReference>
<name>A0ABR2SPT3_9ROSI</name>
<dbReference type="InterPro" id="IPR057596">
    <property type="entry name" value="RDRP_core"/>
</dbReference>
<comment type="similarity">
    <text evidence="1">Belongs to the RdRP family.</text>
</comment>
<dbReference type="InterPro" id="IPR007855">
    <property type="entry name" value="RDRP"/>
</dbReference>
<gene>
    <name evidence="5" type="ORF">V6N11_066790</name>
</gene>
<dbReference type="PANTHER" id="PTHR23079">
    <property type="entry name" value="RNA-DEPENDENT RNA POLYMERASE"/>
    <property type="match status" value="1"/>
</dbReference>
<dbReference type="EMBL" id="JBBPBN010000012">
    <property type="protein sequence ID" value="KAK9026933.1"/>
    <property type="molecule type" value="Genomic_DNA"/>
</dbReference>
<dbReference type="EC" id="2.7.7.48" evidence="1"/>
<comment type="catalytic activity">
    <reaction evidence="1">
        <text>RNA(n) + a ribonucleoside 5'-triphosphate = RNA(n+1) + diphosphate</text>
        <dbReference type="Rhea" id="RHEA:21248"/>
        <dbReference type="Rhea" id="RHEA-COMP:14527"/>
        <dbReference type="Rhea" id="RHEA-COMP:17342"/>
        <dbReference type="ChEBI" id="CHEBI:33019"/>
        <dbReference type="ChEBI" id="CHEBI:61557"/>
        <dbReference type="ChEBI" id="CHEBI:140395"/>
        <dbReference type="EC" id="2.7.7.48"/>
    </reaction>
</comment>
<feature type="compositionally biased region" description="Low complexity" evidence="2">
    <location>
        <begin position="113"/>
        <end position="131"/>
    </location>
</feature>
<evidence type="ECO:0000313" key="6">
    <source>
        <dbReference type="Proteomes" id="UP001396334"/>
    </source>
</evidence>
<dbReference type="InterPro" id="IPR058751">
    <property type="entry name" value="RDRP_helical"/>
</dbReference>
<comment type="function">
    <text evidence="1">Probably involved in the RNA silencing pathway and required for the generation of small interfering RNAs (siRNAs).</text>
</comment>
<sequence length="953" mass="107829">MKEKTTNCYKISLNPADVLSLKHFIEHLLQLIMVMENNLSKDVILSPTVEALISRICREKNQPPLPNSTKQALAERGEETSLKILQIIQRSDIRTTFNQYALYLIRESNDNGSPQRRSNPSPSNSSPFSSPTKPCRLMMSSPANLGEGSVNFASTSAPVIPIKSSPTIAGGEEGFSTQLEALGELEFRKAFLVLSYIGQNRLEEVITAEEIQSYKNLAMDVFERKVWGSLGQLYAPADRVKSLEWESGKTYEYQCHVNENGSYRFKGPYFERTRSHLQRVLGDDNVLDVKFEKDSKSKVGSDFVEFKKIAKEGILVGLRRYRFFVFKDGGKEAKKKNPSTSSVKCLFVRFESNASIDEGKEYVLSGKTVKEARSLFMHVHTLPSMTKYMARFSLILSKTMKLEVDLTNVVFDVKRDERCTDNKGNFVFDKDGKYRIHTDGTGFISEDFALKCPKNVFKGSIMNGANNEIRTIGALMGESPDMESTESHRGVPPLLLQVRFFYNGYGIKGTLLVNKKLPPRTIQVRDSMIKVSQDLNPSNYRTINSLEVVKTSNQPKRTNLSRNLIMLLSHGGVPDDFFIDILKNALEESQRGFSNKRTALKVALNRGGMDELGVAKMILSGIPLDESFLQYRMSIMLNEDRKNLLGGKLPITESYYLMGTVDPSKTLKSGEVSIILDNGQISGKVLVYHSPGVHFGDVHVLTARYVDGLNEYVGHAKYAIFFPCDGPRSLADEMAGGDFDGDMFFVSQNPQFCTIFSYWIISNYAMSAAADNWYAIMDRFLTVKDPSEKTLMKENLKSLINLYYEALDASKSGKEVVIPEELRVAVFPHYMERENTFKSTSILGKIYDYVKSYQEEVSKKEVRKLPCFDIGVLEEECREKWTALYEEYRKDMADAQKFPSKEQIDAASNAVYDKYKKELYGALELEERERPMGKIRKEAKIVSVENIEDLKAV</sequence>
<evidence type="ECO:0000259" key="4">
    <source>
        <dbReference type="Pfam" id="PF26252"/>
    </source>
</evidence>
<comment type="caution">
    <text evidence="5">The sequence shown here is derived from an EMBL/GenBank/DDBJ whole genome shotgun (WGS) entry which is preliminary data.</text>
</comment>
<evidence type="ECO:0000259" key="3">
    <source>
        <dbReference type="Pfam" id="PF05183"/>
    </source>
</evidence>
<dbReference type="Pfam" id="PF05183">
    <property type="entry name" value="RdRP"/>
    <property type="match status" value="1"/>
</dbReference>
<proteinExistence type="inferred from homology"/>
<keyword evidence="1" id="KW-0694">RNA-binding</keyword>
<evidence type="ECO:0000313" key="5">
    <source>
        <dbReference type="EMBL" id="KAK9026933.1"/>
    </source>
</evidence>
<feature type="region of interest" description="Disordered" evidence="2">
    <location>
        <begin position="108"/>
        <end position="140"/>
    </location>
</feature>
<reference evidence="5 6" key="1">
    <citation type="journal article" date="2024" name="G3 (Bethesda)">
        <title>Genome assembly of Hibiscus sabdariffa L. provides insights into metabolisms of medicinal natural products.</title>
        <authorList>
            <person name="Kim T."/>
        </authorList>
    </citation>
    <scope>NUCLEOTIDE SEQUENCE [LARGE SCALE GENOMIC DNA]</scope>
    <source>
        <strain evidence="5">TK-2024</strain>
        <tissue evidence="5">Old leaves</tissue>
    </source>
</reference>
<organism evidence="5 6">
    <name type="scientific">Hibiscus sabdariffa</name>
    <name type="common">roselle</name>
    <dbReference type="NCBI Taxonomy" id="183260"/>
    <lineage>
        <taxon>Eukaryota</taxon>
        <taxon>Viridiplantae</taxon>
        <taxon>Streptophyta</taxon>
        <taxon>Embryophyta</taxon>
        <taxon>Tracheophyta</taxon>
        <taxon>Spermatophyta</taxon>
        <taxon>Magnoliopsida</taxon>
        <taxon>eudicotyledons</taxon>
        <taxon>Gunneridae</taxon>
        <taxon>Pentapetalae</taxon>
        <taxon>rosids</taxon>
        <taxon>malvids</taxon>
        <taxon>Malvales</taxon>
        <taxon>Malvaceae</taxon>
        <taxon>Malvoideae</taxon>
        <taxon>Hibiscus</taxon>
    </lineage>
</organism>
<keyword evidence="1" id="KW-0943">RNA-mediated gene silencing</keyword>
<evidence type="ECO:0000256" key="2">
    <source>
        <dbReference type="SAM" id="MobiDB-lite"/>
    </source>
</evidence>
<feature type="domain" description="RDRP core" evidence="3">
    <location>
        <begin position="263"/>
        <end position="850"/>
    </location>
</feature>
<protein>
    <recommendedName>
        <fullName evidence="1">RNA-dependent RNA polymerase</fullName>
        <ecNumber evidence="1">2.7.7.48</ecNumber>
    </recommendedName>
</protein>
<keyword evidence="1" id="KW-0808">Transferase</keyword>
<keyword evidence="6" id="KW-1185">Reference proteome</keyword>
<keyword evidence="1" id="KW-0548">Nucleotidyltransferase</keyword>
<dbReference type="PANTHER" id="PTHR23079:SF55">
    <property type="entry name" value="RNA-DIRECTED RNA POLYMERASE"/>
    <property type="match status" value="1"/>
</dbReference>
<dbReference type="Pfam" id="PF26252">
    <property type="entry name" value="RdRP_helical"/>
    <property type="match status" value="1"/>
</dbReference>
<accession>A0ABR2SPT3</accession>
<evidence type="ECO:0000256" key="1">
    <source>
        <dbReference type="RuleBase" id="RU363098"/>
    </source>
</evidence>